<feature type="compositionally biased region" description="Pro residues" evidence="2">
    <location>
        <begin position="1"/>
        <end position="10"/>
    </location>
</feature>
<evidence type="ECO:0000256" key="2">
    <source>
        <dbReference type="SAM" id="MobiDB-lite"/>
    </source>
</evidence>
<feature type="region of interest" description="Disordered" evidence="2">
    <location>
        <begin position="344"/>
        <end position="413"/>
    </location>
</feature>
<feature type="region of interest" description="Disordered" evidence="2">
    <location>
        <begin position="146"/>
        <end position="176"/>
    </location>
</feature>
<comment type="caution">
    <text evidence="4">The sequence shown here is derived from an EMBL/GenBank/DDBJ whole genome shotgun (WGS) entry which is preliminary data.</text>
</comment>
<feature type="domain" description="SKI-interacting protein SKIP SNW" evidence="3">
    <location>
        <begin position="195"/>
        <end position="356"/>
    </location>
</feature>
<dbReference type="AlphaFoldDB" id="A0A1Z5JY90"/>
<feature type="compositionally biased region" description="Polar residues" evidence="2">
    <location>
        <begin position="95"/>
        <end position="115"/>
    </location>
</feature>
<gene>
    <name evidence="4" type="ORF">FisN_8Hh214</name>
</gene>
<feature type="compositionally biased region" description="Low complexity" evidence="2">
    <location>
        <begin position="21"/>
        <end position="35"/>
    </location>
</feature>
<feature type="region of interest" description="Disordered" evidence="2">
    <location>
        <begin position="507"/>
        <end position="527"/>
    </location>
</feature>
<dbReference type="Pfam" id="PF02731">
    <property type="entry name" value="SKIP_SNW"/>
    <property type="match status" value="1"/>
</dbReference>
<keyword evidence="5" id="KW-1185">Reference proteome</keyword>
<dbReference type="GO" id="GO:0005681">
    <property type="term" value="C:spliceosomal complex"/>
    <property type="evidence" value="ECO:0007669"/>
    <property type="project" value="InterPro"/>
</dbReference>
<comment type="similarity">
    <text evidence="1">Belongs to the SNW family.</text>
</comment>
<dbReference type="PANTHER" id="PTHR12096">
    <property type="entry name" value="NUCLEAR PROTEIN SKIP-RELATED"/>
    <property type="match status" value="1"/>
</dbReference>
<dbReference type="EMBL" id="BDSP01000133">
    <property type="protein sequence ID" value="GAX18993.1"/>
    <property type="molecule type" value="Genomic_DNA"/>
</dbReference>
<protein>
    <submittedName>
        <fullName evidence="4">SNW domain-containing protein 1</fullName>
    </submittedName>
</protein>
<feature type="region of interest" description="Disordered" evidence="2">
    <location>
        <begin position="1"/>
        <end position="68"/>
    </location>
</feature>
<feature type="region of interest" description="Disordered" evidence="2">
    <location>
        <begin position="87"/>
        <end position="117"/>
    </location>
</feature>
<evidence type="ECO:0000313" key="5">
    <source>
        <dbReference type="Proteomes" id="UP000198406"/>
    </source>
</evidence>
<dbReference type="GO" id="GO:0000398">
    <property type="term" value="P:mRNA splicing, via spliceosome"/>
    <property type="evidence" value="ECO:0007669"/>
    <property type="project" value="InterPro"/>
</dbReference>
<dbReference type="FunCoup" id="A0A1Z5JY90">
    <property type="interactions" value="822"/>
</dbReference>
<feature type="compositionally biased region" description="Acidic residues" evidence="2">
    <location>
        <begin position="365"/>
        <end position="379"/>
    </location>
</feature>
<reference evidence="4 5" key="1">
    <citation type="journal article" date="2015" name="Plant Cell">
        <title>Oil accumulation by the oleaginous diatom Fistulifera solaris as revealed by the genome and transcriptome.</title>
        <authorList>
            <person name="Tanaka T."/>
            <person name="Maeda Y."/>
            <person name="Veluchamy A."/>
            <person name="Tanaka M."/>
            <person name="Abida H."/>
            <person name="Marechal E."/>
            <person name="Bowler C."/>
            <person name="Muto M."/>
            <person name="Sunaga Y."/>
            <person name="Tanaka M."/>
            <person name="Yoshino T."/>
            <person name="Taniguchi T."/>
            <person name="Fukuda Y."/>
            <person name="Nemoto M."/>
            <person name="Matsumoto M."/>
            <person name="Wong P.S."/>
            <person name="Aburatani S."/>
            <person name="Fujibuchi W."/>
        </authorList>
    </citation>
    <scope>NUCLEOTIDE SEQUENCE [LARGE SCALE GENOMIC DNA]</scope>
    <source>
        <strain evidence="4 5">JPCC DA0580</strain>
    </source>
</reference>
<proteinExistence type="inferred from homology"/>
<sequence>MTSLSLPPPRKALALNNPERPTTSTTKPSNTTKPPQQQPPHYEERCRAATAAAKLTAAERPPLFVPRSIADFGDGGAFPEIHVAQYPRHMGNPHLQKQQPTANESTNHSTHSTAQRAIVNVQVDKDGAISYDAIVKRGTNQDQIVYSRHSDLKGGPPKPEDIALPTPEEEQAEAARTQNALQALLEPAQKKEETQFIQYTPRPDAPGYNPAASQRIIQMAPAQVDPLQPPKHKFIKAPRGPAEDPVPVLHAPSTTKLTKEERDAWNVPSCISNWKNMRGYTIPLDKRLAADGRHARETLTVNPNFATLSESLYVAERQARQEVRLRATIQKKLALQQKEEREQELRQLAQQARMERSGVPVPEDDRADDDSRSDDDEDAVAAQQRERLRQERRKERERDLRNEQRVKKQKLEAERDVSEKIALGVATGVSQANEVDARLYDQTAGMDSGFGAEDEYNAYSKPLFERQAVASSIYRPTRGGPGDADEQYAKLVQGATAKFKPDQGFAGAEGGVTGVAPRTGPVQFEKK</sequence>
<dbReference type="Proteomes" id="UP000198406">
    <property type="component" value="Unassembled WGS sequence"/>
</dbReference>
<accession>A0A1Z5JY90</accession>
<feature type="compositionally biased region" description="Basic and acidic residues" evidence="2">
    <location>
        <begin position="384"/>
        <end position="413"/>
    </location>
</feature>
<evidence type="ECO:0000259" key="3">
    <source>
        <dbReference type="Pfam" id="PF02731"/>
    </source>
</evidence>
<dbReference type="InParanoid" id="A0A1Z5JY90"/>
<feature type="compositionally biased region" description="Low complexity" evidence="2">
    <location>
        <begin position="48"/>
        <end position="58"/>
    </location>
</feature>
<dbReference type="InterPro" id="IPR017862">
    <property type="entry name" value="SKI-int_prot_SKIP"/>
</dbReference>
<evidence type="ECO:0000313" key="4">
    <source>
        <dbReference type="EMBL" id="GAX18993.1"/>
    </source>
</evidence>
<dbReference type="InterPro" id="IPR004015">
    <property type="entry name" value="SKI-int_prot_SKIP_SNW-dom"/>
</dbReference>
<evidence type="ECO:0000256" key="1">
    <source>
        <dbReference type="ARBA" id="ARBA00010197"/>
    </source>
</evidence>
<name>A0A1Z5JY90_FISSO</name>
<organism evidence="4 5">
    <name type="scientific">Fistulifera solaris</name>
    <name type="common">Oleaginous diatom</name>
    <dbReference type="NCBI Taxonomy" id="1519565"/>
    <lineage>
        <taxon>Eukaryota</taxon>
        <taxon>Sar</taxon>
        <taxon>Stramenopiles</taxon>
        <taxon>Ochrophyta</taxon>
        <taxon>Bacillariophyta</taxon>
        <taxon>Bacillariophyceae</taxon>
        <taxon>Bacillariophycidae</taxon>
        <taxon>Naviculales</taxon>
        <taxon>Naviculaceae</taxon>
        <taxon>Fistulifera</taxon>
    </lineage>
</organism>
<dbReference type="OrthoDB" id="666364at2759"/>